<proteinExistence type="predicted"/>
<reference evidence="4" key="1">
    <citation type="submission" date="2025-08" db="UniProtKB">
        <authorList>
            <consortium name="RefSeq"/>
        </authorList>
    </citation>
    <scope>IDENTIFICATION</scope>
</reference>
<dbReference type="KEGG" id="goe:100903981"/>
<feature type="compositionally biased region" description="Polar residues" evidence="1">
    <location>
        <begin position="205"/>
        <end position="222"/>
    </location>
</feature>
<feature type="region of interest" description="Disordered" evidence="1">
    <location>
        <begin position="448"/>
        <end position="548"/>
    </location>
</feature>
<feature type="compositionally biased region" description="Polar residues" evidence="1">
    <location>
        <begin position="234"/>
        <end position="254"/>
    </location>
</feature>
<gene>
    <name evidence="4" type="primary">LOC100903981</name>
</gene>
<feature type="compositionally biased region" description="Polar residues" evidence="1">
    <location>
        <begin position="377"/>
        <end position="387"/>
    </location>
</feature>
<feature type="compositionally biased region" description="Pro residues" evidence="1">
    <location>
        <begin position="535"/>
        <end position="544"/>
    </location>
</feature>
<protein>
    <submittedName>
        <fullName evidence="4">Uncharacterized protein LOC100903981</fullName>
    </submittedName>
</protein>
<keyword evidence="2" id="KW-1133">Transmembrane helix</keyword>
<dbReference type="GeneID" id="100903981"/>
<name>A0AAJ7SE10_9ACAR</name>
<evidence type="ECO:0000256" key="2">
    <source>
        <dbReference type="SAM" id="Phobius"/>
    </source>
</evidence>
<feature type="transmembrane region" description="Helical" evidence="2">
    <location>
        <begin position="678"/>
        <end position="703"/>
    </location>
</feature>
<keyword evidence="2" id="KW-0812">Transmembrane</keyword>
<dbReference type="RefSeq" id="XP_028966860.1">
    <property type="nucleotide sequence ID" value="XM_029111027.1"/>
</dbReference>
<feature type="compositionally biased region" description="Polar residues" evidence="1">
    <location>
        <begin position="473"/>
        <end position="514"/>
    </location>
</feature>
<feature type="region of interest" description="Disordered" evidence="1">
    <location>
        <begin position="285"/>
        <end position="422"/>
    </location>
</feature>
<feature type="compositionally biased region" description="Low complexity" evidence="1">
    <location>
        <begin position="340"/>
        <end position="360"/>
    </location>
</feature>
<feature type="compositionally biased region" description="Polar residues" evidence="1">
    <location>
        <begin position="789"/>
        <end position="803"/>
    </location>
</feature>
<feature type="region of interest" description="Disordered" evidence="1">
    <location>
        <begin position="756"/>
        <end position="831"/>
    </location>
</feature>
<sequence length="1017" mass="111334">MPTNATKTAKHSELMTMVTTSYVERMPAFLESQSPVLEMVDGNPCLTVETVEERELGNLMARKTCWCMTVIEVPITPSVTSGMTATVHKTPVFTTTVTVFASSVIETVFETVMRPDAELSSRNPSQESAWIPESIISPSWPANTIEKSVDAMSSSLSPILVTESESIVVSTGAFEPSTTIEASFSTVSPSADDSSMGDPAPTPTFGVTNSDLSSQVIDSFSARSGELDTDNDVAETTPSPSSHSTWIGDSSPSVEEQTMSMTPVDSEISSTMTATDQSLVPPLWSSSSGISSEANVLTPSRPIPPESGMYDQSETWLPTPSISGTFEESSGIGPESTLIPDPSWDPSSSYSPDPGDSRSSQSSGPEFVTRFPPWTKSMGTDDSSTEITAIASPTGFASPTEYESAGFGTVSPTGSGGHDSTLVETSTLTAILDDTPCETTASIESTAHGTLTTASVPSDIDTPHASVEPSARDSGSTSPSSWFNPSGSFPESKSQSPHYGSTPSSTSKESLWTRSTRKPIVPSRTIVPASSGSPPSTPPPPPTPSDQDSQYWIQTELKIPRGTNSTDTSKLVKDLAFIYERAYAAHFRRQRRQLGRLTQIKLIYVRADYKERNMTLVYVLYYLNRLVPAVEAVKRIQVVPQADMEKLLRHGVIVKAKPYEPSRSTASLEDNRFTNKAYVAWLIVLILLLLLLLLLCILLYFCIRNRSRQKANVKDAEVSSSFSNGEGKFSTTSGMTMPGESVRSYRDAVTSPVHFGGTGTYRRSESPRFYENQAFDSDEPRLRKRPVLTQHTFEATVESQPQEAKSELTPPDVKPRKRKSKADKSSDLSACRDTTILAGDIEIRPVVSEVASEDETPGPSEEEIEEARRQLESMTERLNALVDNSLTVEQAKTKLHGSYRQKLLISRKDYKRCRSADSIDKYEISLSSVPSVSNPIFRDQPTQTSFAKKTTPPHFLVTIHKETAAKERRLHQESHRRVVEEFESTSRVTYREPTSRVIEAIRHELDLAQDFPKESFA</sequence>
<keyword evidence="3" id="KW-1185">Reference proteome</keyword>
<feature type="compositionally biased region" description="Polar residues" evidence="1">
    <location>
        <begin position="310"/>
        <end position="328"/>
    </location>
</feature>
<evidence type="ECO:0000256" key="1">
    <source>
        <dbReference type="SAM" id="MobiDB-lite"/>
    </source>
</evidence>
<evidence type="ECO:0000313" key="3">
    <source>
        <dbReference type="Proteomes" id="UP000694867"/>
    </source>
</evidence>
<accession>A0AAJ7SE10</accession>
<feature type="region of interest" description="Disordered" evidence="1">
    <location>
        <begin position="185"/>
        <end position="254"/>
    </location>
</feature>
<evidence type="ECO:0000313" key="4">
    <source>
        <dbReference type="RefSeq" id="XP_028966860.1"/>
    </source>
</evidence>
<dbReference type="Proteomes" id="UP000694867">
    <property type="component" value="Unplaced"/>
</dbReference>
<dbReference type="AlphaFoldDB" id="A0AAJ7SE10"/>
<keyword evidence="2" id="KW-0472">Membrane</keyword>
<organism evidence="3 4">
    <name type="scientific">Galendromus occidentalis</name>
    <name type="common">western predatory mite</name>
    <dbReference type="NCBI Taxonomy" id="34638"/>
    <lineage>
        <taxon>Eukaryota</taxon>
        <taxon>Metazoa</taxon>
        <taxon>Ecdysozoa</taxon>
        <taxon>Arthropoda</taxon>
        <taxon>Chelicerata</taxon>
        <taxon>Arachnida</taxon>
        <taxon>Acari</taxon>
        <taxon>Parasitiformes</taxon>
        <taxon>Mesostigmata</taxon>
        <taxon>Gamasina</taxon>
        <taxon>Phytoseioidea</taxon>
        <taxon>Phytoseiidae</taxon>
        <taxon>Typhlodrominae</taxon>
        <taxon>Galendromus</taxon>
    </lineage>
</organism>